<evidence type="ECO:0000313" key="2">
    <source>
        <dbReference type="Proteomes" id="UP000031586"/>
    </source>
</evidence>
<dbReference type="AlphaFoldDB" id="A0A0C1ZJ73"/>
<evidence type="ECO:0000313" key="1">
    <source>
        <dbReference type="EMBL" id="KIF53246.1"/>
    </source>
</evidence>
<sequence length="79" mass="8881">MATKVELKKVSMNLTQTDITNCEELKTTLNQRTEASVVSLSLALTKEFTDMILSGQRILTEDKDGKIQEIRIVGLVQNR</sequence>
<name>A0A0C1ZJ73_9VIBR</name>
<proteinExistence type="predicted"/>
<dbReference type="Proteomes" id="UP000031586">
    <property type="component" value="Unassembled WGS sequence"/>
</dbReference>
<reference evidence="1 2" key="1">
    <citation type="submission" date="2014-07" db="EMBL/GenBank/DDBJ databases">
        <title>Unique and conserved regions in Vibrio harveyi and related species in comparison with the shrimp pathogen Vibrio harveyi CAIM 1792.</title>
        <authorList>
            <person name="Espinoza-Valles I."/>
            <person name="Vora G."/>
            <person name="Leekitcharoenphon P."/>
            <person name="Ussery D."/>
            <person name="Hoj L."/>
            <person name="Gomez-Gil B."/>
        </authorList>
    </citation>
    <scope>NUCLEOTIDE SEQUENCE [LARGE SCALE GENOMIC DNA]</scope>
    <source>
        <strain evidence="2">CAIM 1854 / LMG 25443</strain>
    </source>
</reference>
<dbReference type="EMBL" id="JPRD01000015">
    <property type="protein sequence ID" value="KIF53246.1"/>
    <property type="molecule type" value="Genomic_DNA"/>
</dbReference>
<protein>
    <submittedName>
        <fullName evidence="1">Uncharacterized protein</fullName>
    </submittedName>
</protein>
<gene>
    <name evidence="1" type="ORF">H735_09975</name>
</gene>
<comment type="caution">
    <text evidence="1">The sequence shown here is derived from an EMBL/GenBank/DDBJ whole genome shotgun (WGS) entry which is preliminary data.</text>
</comment>
<accession>A0A0C1ZJ73</accession>
<dbReference type="PATRIC" id="fig|1229493.5.peg.1080"/>
<organism evidence="1 2">
    <name type="scientific">Vibrio owensii CAIM 1854 = LMG 25443</name>
    <dbReference type="NCBI Taxonomy" id="1229493"/>
    <lineage>
        <taxon>Bacteria</taxon>
        <taxon>Pseudomonadati</taxon>
        <taxon>Pseudomonadota</taxon>
        <taxon>Gammaproteobacteria</taxon>
        <taxon>Vibrionales</taxon>
        <taxon>Vibrionaceae</taxon>
        <taxon>Vibrio</taxon>
    </lineage>
</organism>
<dbReference type="RefSeq" id="WP_020194436.1">
    <property type="nucleotide sequence ID" value="NZ_BAOH01000005.1"/>
</dbReference>